<dbReference type="GO" id="GO:0003700">
    <property type="term" value="F:DNA-binding transcription factor activity"/>
    <property type="evidence" value="ECO:0007669"/>
    <property type="project" value="TreeGrafter"/>
</dbReference>
<evidence type="ECO:0000256" key="3">
    <source>
        <dbReference type="ARBA" id="ARBA00023163"/>
    </source>
</evidence>
<dbReference type="KEGG" id="gpi:GPICK_11360"/>
<dbReference type="CDD" id="cd00092">
    <property type="entry name" value="HTH_CRP"/>
    <property type="match status" value="1"/>
</dbReference>
<gene>
    <name evidence="6" type="ORF">GPICK_11360</name>
</gene>
<dbReference type="SUPFAM" id="SSF46785">
    <property type="entry name" value="Winged helix' DNA-binding domain"/>
    <property type="match status" value="1"/>
</dbReference>
<dbReference type="InterPro" id="IPR012318">
    <property type="entry name" value="HTH_CRP"/>
</dbReference>
<dbReference type="RefSeq" id="WP_039743305.1">
    <property type="nucleotide sequence ID" value="NZ_CP009788.1"/>
</dbReference>
<dbReference type="SMART" id="SM00419">
    <property type="entry name" value="HTH_CRP"/>
    <property type="match status" value="1"/>
</dbReference>
<dbReference type="STRING" id="345632.GPICK_11360"/>
<evidence type="ECO:0000256" key="2">
    <source>
        <dbReference type="ARBA" id="ARBA00023125"/>
    </source>
</evidence>
<dbReference type="Pfam" id="PF13545">
    <property type="entry name" value="HTH_Crp_2"/>
    <property type="match status" value="1"/>
</dbReference>
<dbReference type="Gene3D" id="1.10.10.10">
    <property type="entry name" value="Winged helix-like DNA-binding domain superfamily/Winged helix DNA-binding domain"/>
    <property type="match status" value="1"/>
</dbReference>
<dbReference type="InterPro" id="IPR036388">
    <property type="entry name" value="WH-like_DNA-bd_sf"/>
</dbReference>
<evidence type="ECO:0000259" key="4">
    <source>
        <dbReference type="PROSITE" id="PS50042"/>
    </source>
</evidence>
<dbReference type="PROSITE" id="PS51063">
    <property type="entry name" value="HTH_CRP_2"/>
    <property type="match status" value="1"/>
</dbReference>
<name>A0A0B5BBG4_9BACT</name>
<proteinExistence type="predicted"/>
<dbReference type="InterPro" id="IPR050397">
    <property type="entry name" value="Env_Response_Regulators"/>
</dbReference>
<dbReference type="Proteomes" id="UP000057609">
    <property type="component" value="Chromosome"/>
</dbReference>
<dbReference type="Gene3D" id="2.60.120.10">
    <property type="entry name" value="Jelly Rolls"/>
    <property type="match status" value="1"/>
</dbReference>
<dbReference type="CDD" id="cd00038">
    <property type="entry name" value="CAP_ED"/>
    <property type="match status" value="1"/>
</dbReference>
<dbReference type="SUPFAM" id="SSF51206">
    <property type="entry name" value="cAMP-binding domain-like"/>
    <property type="match status" value="1"/>
</dbReference>
<keyword evidence="3" id="KW-0804">Transcription</keyword>
<feature type="domain" description="Cyclic nucleotide-binding" evidence="4">
    <location>
        <begin position="12"/>
        <end position="80"/>
    </location>
</feature>
<dbReference type="GO" id="GO:0003677">
    <property type="term" value="F:DNA binding"/>
    <property type="evidence" value="ECO:0007669"/>
    <property type="project" value="UniProtKB-KW"/>
</dbReference>
<dbReference type="PANTHER" id="PTHR24567">
    <property type="entry name" value="CRP FAMILY TRANSCRIPTIONAL REGULATORY PROTEIN"/>
    <property type="match status" value="1"/>
</dbReference>
<dbReference type="InterPro" id="IPR018490">
    <property type="entry name" value="cNMP-bd_dom_sf"/>
</dbReference>
<dbReference type="InterPro" id="IPR000595">
    <property type="entry name" value="cNMP-bd_dom"/>
</dbReference>
<dbReference type="PANTHER" id="PTHR24567:SF26">
    <property type="entry name" value="REGULATORY PROTEIN YEIL"/>
    <property type="match status" value="1"/>
</dbReference>
<feature type="domain" description="HTH crp-type" evidence="5">
    <location>
        <begin position="138"/>
        <end position="212"/>
    </location>
</feature>
<dbReference type="InterPro" id="IPR014710">
    <property type="entry name" value="RmlC-like_jellyroll"/>
</dbReference>
<evidence type="ECO:0000256" key="1">
    <source>
        <dbReference type="ARBA" id="ARBA00023015"/>
    </source>
</evidence>
<evidence type="ECO:0000259" key="5">
    <source>
        <dbReference type="PROSITE" id="PS51063"/>
    </source>
</evidence>
<keyword evidence="7" id="KW-1185">Reference proteome</keyword>
<dbReference type="PROSITE" id="PS50042">
    <property type="entry name" value="CNMP_BINDING_3"/>
    <property type="match status" value="1"/>
</dbReference>
<organism evidence="6 7">
    <name type="scientific">Geobacter pickeringii</name>
    <dbReference type="NCBI Taxonomy" id="345632"/>
    <lineage>
        <taxon>Bacteria</taxon>
        <taxon>Pseudomonadati</taxon>
        <taxon>Thermodesulfobacteriota</taxon>
        <taxon>Desulfuromonadia</taxon>
        <taxon>Geobacterales</taxon>
        <taxon>Geobacteraceae</taxon>
        <taxon>Geobacter</taxon>
    </lineage>
</organism>
<dbReference type="OrthoDB" id="7263823at2"/>
<dbReference type="AlphaFoldDB" id="A0A0B5BBG4"/>
<keyword evidence="1" id="KW-0805">Transcription regulation</keyword>
<dbReference type="GO" id="GO:0005829">
    <property type="term" value="C:cytosol"/>
    <property type="evidence" value="ECO:0007669"/>
    <property type="project" value="TreeGrafter"/>
</dbReference>
<dbReference type="Pfam" id="PF00027">
    <property type="entry name" value="cNMP_binding"/>
    <property type="match status" value="1"/>
</dbReference>
<evidence type="ECO:0000313" key="7">
    <source>
        <dbReference type="Proteomes" id="UP000057609"/>
    </source>
</evidence>
<accession>A0A0B5BBG4</accession>
<reference evidence="6 7" key="1">
    <citation type="journal article" date="2015" name="Genome Announc.">
        <title>Complete Genome of Geobacter pickeringii G13T, a Metal-Reducing Isolate from Sedimentary Kaolin Deposits.</title>
        <authorList>
            <person name="Badalamenti J.P."/>
            <person name="Bond D.R."/>
        </authorList>
    </citation>
    <scope>NUCLEOTIDE SEQUENCE [LARGE SCALE GENOMIC DNA]</scope>
    <source>
        <strain evidence="6 7">G13</strain>
    </source>
</reference>
<evidence type="ECO:0000313" key="6">
    <source>
        <dbReference type="EMBL" id="AJE03872.1"/>
    </source>
</evidence>
<dbReference type="EMBL" id="CP009788">
    <property type="protein sequence ID" value="AJE03872.1"/>
    <property type="molecule type" value="Genomic_DNA"/>
</dbReference>
<protein>
    <submittedName>
        <fullName evidence="6">Transcriptional regulator</fullName>
    </submittedName>
</protein>
<dbReference type="HOGENOM" id="CLU_075053_3_7_7"/>
<dbReference type="InterPro" id="IPR036390">
    <property type="entry name" value="WH_DNA-bd_sf"/>
</dbReference>
<dbReference type="SMART" id="SM00100">
    <property type="entry name" value="cNMP"/>
    <property type="match status" value="1"/>
</dbReference>
<sequence>MPARMKLTNVNLLRLFEAPGAGDLGREFRSRLFPRKTLVYSPSDEADLVFIVKRGRLRVYLSYEDREFTLAFLEAGDIFSTHTRAFVQTVEDTELLVTGTAAFQQRVSEIPEVSQAMVKVLGDLLKNSLSTIEGLVFKDARLRLVEFLAAAAADRGRPAGGGIMVELGLKTEDIALLVGTTRQTISTIMNDLIKAGIIEKIDRRTICVRKLDELTAWKDSL</sequence>
<keyword evidence="2" id="KW-0238">DNA-binding</keyword>